<proteinExistence type="predicted"/>
<keyword evidence="2" id="KW-0548">Nucleotidyltransferase</keyword>
<name>X1AHI5_9ZZZZ</name>
<evidence type="ECO:0000313" key="4">
    <source>
        <dbReference type="EMBL" id="GAG59476.1"/>
    </source>
</evidence>
<dbReference type="InterPro" id="IPR004821">
    <property type="entry name" value="Cyt_trans-like"/>
</dbReference>
<dbReference type="InterPro" id="IPR014729">
    <property type="entry name" value="Rossmann-like_a/b/a_fold"/>
</dbReference>
<keyword evidence="1" id="KW-0808">Transferase</keyword>
<dbReference type="Gene3D" id="3.40.50.620">
    <property type="entry name" value="HUPs"/>
    <property type="match status" value="1"/>
</dbReference>
<dbReference type="NCBIfam" id="TIGR00125">
    <property type="entry name" value="cyt_tran_rel"/>
    <property type="match status" value="1"/>
</dbReference>
<comment type="caution">
    <text evidence="4">The sequence shown here is derived from an EMBL/GenBank/DDBJ whole genome shotgun (WGS) entry which is preliminary data.</text>
</comment>
<dbReference type="EMBL" id="BART01008885">
    <property type="protein sequence ID" value="GAG59476.1"/>
    <property type="molecule type" value="Genomic_DNA"/>
</dbReference>
<dbReference type="InterPro" id="IPR050385">
    <property type="entry name" value="Archaeal_FAD_synthase"/>
</dbReference>
<dbReference type="GO" id="GO:0016779">
    <property type="term" value="F:nucleotidyltransferase activity"/>
    <property type="evidence" value="ECO:0007669"/>
    <property type="project" value="UniProtKB-KW"/>
</dbReference>
<protein>
    <recommendedName>
        <fullName evidence="3">Cytidyltransferase-like domain-containing protein</fullName>
    </recommendedName>
</protein>
<reference evidence="4" key="1">
    <citation type="journal article" date="2014" name="Front. Microbiol.">
        <title>High frequency of phylogenetically diverse reductive dehalogenase-homologous genes in deep subseafloor sedimentary metagenomes.</title>
        <authorList>
            <person name="Kawai M."/>
            <person name="Futagami T."/>
            <person name="Toyoda A."/>
            <person name="Takaki Y."/>
            <person name="Nishi S."/>
            <person name="Hori S."/>
            <person name="Arai W."/>
            <person name="Tsubouchi T."/>
            <person name="Morono Y."/>
            <person name="Uchiyama I."/>
            <person name="Ito T."/>
            <person name="Fujiyama A."/>
            <person name="Inagaki F."/>
            <person name="Takami H."/>
        </authorList>
    </citation>
    <scope>NUCLEOTIDE SEQUENCE</scope>
    <source>
        <strain evidence="4">Expedition CK06-06</strain>
    </source>
</reference>
<evidence type="ECO:0000259" key="3">
    <source>
        <dbReference type="Pfam" id="PF01467"/>
    </source>
</evidence>
<sequence length="230" mass="25974">TLDEISLIVSEYRQNHNGKIVQCHGAFELLHPGHYIYIEEARGYGSMVIATVTSDRYVNKGVDRPVFDQQLRMETVAKNEDIDYVVLSDFATAVDSIVVIKPDVYVKGKEYEDAKNDVTGKILDEKNAVESIGGELKFTSGITFSSSNILNKYFDIYPKDIQRYLEQIKGKYSIGDVTNALDMIRHLKIAVIGDIIDEYCYCVPWGSAPQVASQTHCGINNRLIRTYPYN</sequence>
<feature type="domain" description="Cytidyltransferase-like" evidence="3">
    <location>
        <begin position="24"/>
        <end position="128"/>
    </location>
</feature>
<dbReference type="SUPFAM" id="SSF52374">
    <property type="entry name" value="Nucleotidylyl transferase"/>
    <property type="match status" value="1"/>
</dbReference>
<accession>X1AHI5</accession>
<evidence type="ECO:0000256" key="2">
    <source>
        <dbReference type="ARBA" id="ARBA00022695"/>
    </source>
</evidence>
<dbReference type="Pfam" id="PF01467">
    <property type="entry name" value="CTP_transf_like"/>
    <property type="match status" value="1"/>
</dbReference>
<gene>
    <name evidence="4" type="ORF">S01H4_19858</name>
</gene>
<feature type="non-terminal residue" evidence="4">
    <location>
        <position position="1"/>
    </location>
</feature>
<organism evidence="4">
    <name type="scientific">marine sediment metagenome</name>
    <dbReference type="NCBI Taxonomy" id="412755"/>
    <lineage>
        <taxon>unclassified sequences</taxon>
        <taxon>metagenomes</taxon>
        <taxon>ecological metagenomes</taxon>
    </lineage>
</organism>
<evidence type="ECO:0000256" key="1">
    <source>
        <dbReference type="ARBA" id="ARBA00022679"/>
    </source>
</evidence>
<dbReference type="PANTHER" id="PTHR43793:SF2">
    <property type="entry name" value="BIFUNCTIONAL PROTEIN HLDE"/>
    <property type="match status" value="1"/>
</dbReference>
<dbReference type="PANTHER" id="PTHR43793">
    <property type="entry name" value="FAD SYNTHASE"/>
    <property type="match status" value="1"/>
</dbReference>
<dbReference type="AlphaFoldDB" id="X1AHI5"/>